<protein>
    <submittedName>
        <fullName evidence="2">Uncharacterized protein</fullName>
    </submittedName>
</protein>
<gene>
    <name evidence="2" type="ORF">BTO16_06160</name>
</gene>
<proteinExistence type="predicted"/>
<accession>A0A2S7WX72</accession>
<sequence>MKNTLNSINKILILAFFLFFIFPTTQAQSISSGKFTTRISDLKTRSYTREVYDTKHKIVEYFGNYEIFKKGKLIKSHDFEVQIWNGNMLYLHLNDTARKGYPLTYDYNTKKYEIANKKFKPKKTNTIESIILSGILIHLKYFKD</sequence>
<feature type="signal peptide" evidence="1">
    <location>
        <begin position="1"/>
        <end position="27"/>
    </location>
</feature>
<evidence type="ECO:0000313" key="3">
    <source>
        <dbReference type="Proteomes" id="UP000239068"/>
    </source>
</evidence>
<dbReference type="Proteomes" id="UP000239068">
    <property type="component" value="Unassembled WGS sequence"/>
</dbReference>
<name>A0A2S7WX72_9FLAO</name>
<evidence type="ECO:0000256" key="1">
    <source>
        <dbReference type="SAM" id="SignalP"/>
    </source>
</evidence>
<organism evidence="2 3">
    <name type="scientific">Polaribacter glomeratus</name>
    <dbReference type="NCBI Taxonomy" id="102"/>
    <lineage>
        <taxon>Bacteria</taxon>
        <taxon>Pseudomonadati</taxon>
        <taxon>Bacteroidota</taxon>
        <taxon>Flavobacteriia</taxon>
        <taxon>Flavobacteriales</taxon>
        <taxon>Flavobacteriaceae</taxon>
    </lineage>
</organism>
<dbReference type="EMBL" id="MSCM01000001">
    <property type="protein sequence ID" value="PQJ82183.1"/>
    <property type="molecule type" value="Genomic_DNA"/>
</dbReference>
<keyword evidence="3" id="KW-1185">Reference proteome</keyword>
<keyword evidence="1" id="KW-0732">Signal</keyword>
<reference evidence="2 3" key="1">
    <citation type="submission" date="2016-12" db="EMBL/GenBank/DDBJ databases">
        <title>Trade-off between light-utilization and light-protection in marine flavobacteria.</title>
        <authorList>
            <person name="Kumagai Y."/>
            <person name="Yoshizawa S."/>
            <person name="Kogure K."/>
            <person name="Iwasaki W."/>
        </authorList>
    </citation>
    <scope>NUCLEOTIDE SEQUENCE [LARGE SCALE GENOMIC DNA]</scope>
    <source>
        <strain evidence="2 3">ATCC 43844</strain>
    </source>
</reference>
<dbReference type="RefSeq" id="WP_105020754.1">
    <property type="nucleotide sequence ID" value="NZ_MSCM01000001.1"/>
</dbReference>
<feature type="chain" id="PRO_5015435230" evidence="1">
    <location>
        <begin position="28"/>
        <end position="144"/>
    </location>
</feature>
<dbReference type="AlphaFoldDB" id="A0A2S7WX72"/>
<comment type="caution">
    <text evidence="2">The sequence shown here is derived from an EMBL/GenBank/DDBJ whole genome shotgun (WGS) entry which is preliminary data.</text>
</comment>
<evidence type="ECO:0000313" key="2">
    <source>
        <dbReference type="EMBL" id="PQJ82183.1"/>
    </source>
</evidence>